<dbReference type="EMBL" id="JOMQ01000047">
    <property type="protein sequence ID" value="OUJ01424.1"/>
    <property type="molecule type" value="Genomic_DNA"/>
</dbReference>
<organism evidence="1 2">
    <name type="scientific">Acetobacter cibinongensis</name>
    <dbReference type="NCBI Taxonomy" id="146475"/>
    <lineage>
        <taxon>Bacteria</taxon>
        <taxon>Pseudomonadati</taxon>
        <taxon>Pseudomonadota</taxon>
        <taxon>Alphaproteobacteria</taxon>
        <taxon>Acetobacterales</taxon>
        <taxon>Acetobacteraceae</taxon>
        <taxon>Acetobacter</taxon>
    </lineage>
</organism>
<gene>
    <name evidence="1" type="ORF">HK14_09665</name>
</gene>
<dbReference type="AlphaFoldDB" id="A0A1Z5YT54"/>
<proteinExistence type="predicted"/>
<accession>A0A1Z5YT54</accession>
<evidence type="ECO:0000313" key="2">
    <source>
        <dbReference type="Proteomes" id="UP000196086"/>
    </source>
</evidence>
<sequence length="104" mass="11126">ASRTSRPSDTIGPFVDDRRHLGVLVGQVTLFDGMENHVVTAHLTQSELNGWYAQETVPCRWTSGNATLPLTVAPNSGVRILTLQLVAAGPYIVKTATQAIKAAV</sequence>
<name>A0A1Z5YT54_9PROT</name>
<dbReference type="Proteomes" id="UP000196086">
    <property type="component" value="Unassembled WGS sequence"/>
</dbReference>
<protein>
    <submittedName>
        <fullName evidence="1">Uncharacterized protein</fullName>
    </submittedName>
</protein>
<comment type="caution">
    <text evidence="1">The sequence shown here is derived from an EMBL/GenBank/DDBJ whole genome shotgun (WGS) entry which is preliminary data.</text>
</comment>
<reference evidence="1 2" key="1">
    <citation type="submission" date="2014-06" db="EMBL/GenBank/DDBJ databases">
        <authorList>
            <person name="Ju J."/>
            <person name="Zhang J."/>
        </authorList>
    </citation>
    <scope>NUCLEOTIDE SEQUENCE [LARGE SCALE GENOMIC DNA]</scope>
    <source>
        <strain evidence="1 2">DsW_47</strain>
    </source>
</reference>
<evidence type="ECO:0000313" key="1">
    <source>
        <dbReference type="EMBL" id="OUJ01424.1"/>
    </source>
</evidence>
<feature type="non-terminal residue" evidence="1">
    <location>
        <position position="1"/>
    </location>
</feature>